<feature type="transmembrane region" description="Helical" evidence="1">
    <location>
        <begin position="45"/>
        <end position="65"/>
    </location>
</feature>
<protein>
    <submittedName>
        <fullName evidence="3">CPBP family intramembrane glutamic endopeptidase</fullName>
        <ecNumber evidence="3">3.4.-.-</ecNumber>
    </submittedName>
</protein>
<dbReference type="Proteomes" id="UP001589738">
    <property type="component" value="Unassembled WGS sequence"/>
</dbReference>
<evidence type="ECO:0000313" key="4">
    <source>
        <dbReference type="Proteomes" id="UP001589738"/>
    </source>
</evidence>
<dbReference type="GO" id="GO:0016787">
    <property type="term" value="F:hydrolase activity"/>
    <property type="evidence" value="ECO:0007669"/>
    <property type="project" value="UniProtKB-KW"/>
</dbReference>
<evidence type="ECO:0000259" key="2">
    <source>
        <dbReference type="Pfam" id="PF02517"/>
    </source>
</evidence>
<sequence>MSIFYWMVLLFLVTYEPVYGYFDYQNFKRRVAQYPLDRVKYYKKVMLGLWIPTLLILTVTAFGSLNFQDIGFKGITINTSTLGTGVTYFSLGLAGLYLVSLIYYLIGSKVSIKMRADIAELKKREHEKIAFKDILPHSKEDRRVWTYVSWTAGITEEIIYRGFLIFALFQLFPGLSIWPVLILSSLIFGLAHTYQGILNVIKTSLIGLFFAILYIGLDSIVPLIILHFLIDYVGKIGDDGE</sequence>
<proteinExistence type="predicted"/>
<keyword evidence="1" id="KW-0472">Membrane</keyword>
<feature type="transmembrane region" description="Helical" evidence="1">
    <location>
        <begin position="144"/>
        <end position="169"/>
    </location>
</feature>
<evidence type="ECO:0000256" key="1">
    <source>
        <dbReference type="SAM" id="Phobius"/>
    </source>
</evidence>
<organism evidence="3 4">
    <name type="scientific">Robertmurraya beringensis</name>
    <dbReference type="NCBI Taxonomy" id="641660"/>
    <lineage>
        <taxon>Bacteria</taxon>
        <taxon>Bacillati</taxon>
        <taxon>Bacillota</taxon>
        <taxon>Bacilli</taxon>
        <taxon>Bacillales</taxon>
        <taxon>Bacillaceae</taxon>
        <taxon>Robertmurraya</taxon>
    </lineage>
</organism>
<keyword evidence="1" id="KW-1133">Transmembrane helix</keyword>
<evidence type="ECO:0000313" key="3">
    <source>
        <dbReference type="EMBL" id="MFC0476291.1"/>
    </source>
</evidence>
<feature type="domain" description="CAAX prenyl protease 2/Lysostaphin resistance protein A-like" evidence="2">
    <location>
        <begin position="145"/>
        <end position="233"/>
    </location>
</feature>
<dbReference type="EC" id="3.4.-.-" evidence="3"/>
<accession>A0ABV6KSI1</accession>
<feature type="transmembrane region" description="Helical" evidence="1">
    <location>
        <begin position="85"/>
        <end position="106"/>
    </location>
</feature>
<reference evidence="3 4" key="1">
    <citation type="submission" date="2024-09" db="EMBL/GenBank/DDBJ databases">
        <authorList>
            <person name="Sun Q."/>
            <person name="Mori K."/>
        </authorList>
    </citation>
    <scope>NUCLEOTIDE SEQUENCE [LARGE SCALE GENOMIC DNA]</scope>
    <source>
        <strain evidence="3 4">CGMCC 1.9126</strain>
    </source>
</reference>
<keyword evidence="4" id="KW-1185">Reference proteome</keyword>
<dbReference type="RefSeq" id="WP_377058406.1">
    <property type="nucleotide sequence ID" value="NZ_JBHLUU010000098.1"/>
</dbReference>
<comment type="caution">
    <text evidence="3">The sequence shown here is derived from an EMBL/GenBank/DDBJ whole genome shotgun (WGS) entry which is preliminary data.</text>
</comment>
<keyword evidence="1" id="KW-0812">Transmembrane</keyword>
<keyword evidence="3" id="KW-0378">Hydrolase</keyword>
<dbReference type="Pfam" id="PF02517">
    <property type="entry name" value="Rce1-like"/>
    <property type="match status" value="1"/>
</dbReference>
<feature type="transmembrane region" description="Helical" evidence="1">
    <location>
        <begin position="175"/>
        <end position="194"/>
    </location>
</feature>
<feature type="transmembrane region" description="Helical" evidence="1">
    <location>
        <begin position="6"/>
        <end position="24"/>
    </location>
</feature>
<dbReference type="EMBL" id="JBHLUU010000098">
    <property type="protein sequence ID" value="MFC0476291.1"/>
    <property type="molecule type" value="Genomic_DNA"/>
</dbReference>
<dbReference type="InterPro" id="IPR003675">
    <property type="entry name" value="Rce1/LyrA-like_dom"/>
</dbReference>
<name>A0ABV6KSI1_9BACI</name>
<gene>
    <name evidence="3" type="ORF">ACFFHF_13725</name>
</gene>
<feature type="transmembrane region" description="Helical" evidence="1">
    <location>
        <begin position="206"/>
        <end position="230"/>
    </location>
</feature>